<keyword evidence="1" id="KW-0732">Signal</keyword>
<reference evidence="4" key="3">
    <citation type="submission" date="2016-11" db="EMBL/GenBank/DDBJ databases">
        <authorList>
            <person name="Jaros S."/>
            <person name="Januszkiewicz K."/>
            <person name="Wedrychowicz H."/>
        </authorList>
    </citation>
    <scope>NUCLEOTIDE SEQUENCE [LARGE SCALE GENOMIC DNA]</scope>
    <source>
        <strain evidence="4">DSM 27989</strain>
    </source>
</reference>
<dbReference type="Gene3D" id="3.90.226.10">
    <property type="entry name" value="2-enoyl-CoA Hydratase, Chain A, domain 1"/>
    <property type="match status" value="1"/>
</dbReference>
<protein>
    <submittedName>
        <fullName evidence="4">C-terminal processing protease CtpA/Prc, contains a PDZ domain</fullName>
    </submittedName>
</protein>
<feature type="chain" id="PRO_5013020014" evidence="1">
    <location>
        <begin position="24"/>
        <end position="556"/>
    </location>
</feature>
<dbReference type="SUPFAM" id="SSF52096">
    <property type="entry name" value="ClpP/crotonase"/>
    <property type="match status" value="1"/>
</dbReference>
<evidence type="ECO:0000313" key="4">
    <source>
        <dbReference type="EMBL" id="SHK52220.1"/>
    </source>
</evidence>
<dbReference type="Pfam" id="PF03572">
    <property type="entry name" value="Peptidase_S41"/>
    <property type="match status" value="1"/>
</dbReference>
<dbReference type="STRING" id="1434701.SAMN05443634_101270"/>
<dbReference type="GO" id="GO:0006508">
    <property type="term" value="P:proteolysis"/>
    <property type="evidence" value="ECO:0007669"/>
    <property type="project" value="UniProtKB-KW"/>
</dbReference>
<evidence type="ECO:0000313" key="5">
    <source>
        <dbReference type="Proteomes" id="UP000184120"/>
    </source>
</evidence>
<dbReference type="GO" id="GO:0008236">
    <property type="term" value="F:serine-type peptidase activity"/>
    <property type="evidence" value="ECO:0007669"/>
    <property type="project" value="InterPro"/>
</dbReference>
<evidence type="ECO:0000313" key="6">
    <source>
        <dbReference type="Proteomes" id="UP000650994"/>
    </source>
</evidence>
<evidence type="ECO:0000313" key="3">
    <source>
        <dbReference type="EMBL" id="GGE94935.1"/>
    </source>
</evidence>
<name>A0A1M6T5K6_9FLAO</name>
<dbReference type="Proteomes" id="UP000184120">
    <property type="component" value="Unassembled WGS sequence"/>
</dbReference>
<sequence>MKKIKTRFLVLGLSMLSSFTLLSSCVNNDDTAITEPTRYTAQDIKSYSDLFDVFWTTMDQRYNYFYEQKRRDGMDWSAIYREYSPKFKALKTFGRSTDNDKEVNDDFLKAKQYFEEIIDPIIDRHFNVQIALPATSNGVNFTATFYGGMISEERVNRYPFAMRYPYMRSKLAPNSFNSVNYALGGYLNSNPDIYYFSFLQFSLSQNYQINLNDKYLSPDEGNGLVLTQERIDKSELLNAITNPATRQRVRDFTVNILNEWNKFPKSTDVTAFHDEIAKFKSTEIVSDQFTSAAQNALTKSRSLIDYLSSSTYASVTTTETIPYLNWFITEMNTHVTWGYRLPQFQDAAVAVINRGPLYKQFLNPLHKGDIKKIIIDLRSNGGGAVVDARFFSDRFITKNQIFAYQRTKEGNGRFNYTPWVEAKTNPHKFGIPAHIPITILTDKGSASMSEITTLMLKSQGNDVVSIGDYSAGATAGLGGSDDFNGGTRDAIGGRLTFYMPLLAMKDAKGEVIEGIGVKPDIYVTPPTNEELIAMQTSPSTFVDRVLNEAIKYLSSK</sequence>
<dbReference type="Proteomes" id="UP000650994">
    <property type="component" value="Unassembled WGS sequence"/>
</dbReference>
<feature type="domain" description="Tail specific protease" evidence="2">
    <location>
        <begin position="317"/>
        <end position="524"/>
    </location>
</feature>
<dbReference type="GO" id="GO:0004175">
    <property type="term" value="F:endopeptidase activity"/>
    <property type="evidence" value="ECO:0007669"/>
    <property type="project" value="TreeGrafter"/>
</dbReference>
<dbReference type="PANTHER" id="PTHR32060:SF22">
    <property type="entry name" value="CARBOXYL-TERMINAL-PROCESSING PEPTIDASE 3, CHLOROPLASTIC"/>
    <property type="match status" value="1"/>
</dbReference>
<reference evidence="5" key="2">
    <citation type="submission" date="2016-11" db="EMBL/GenBank/DDBJ databases">
        <authorList>
            <person name="Varghese N."/>
            <person name="Submissions S."/>
        </authorList>
    </citation>
    <scope>NUCLEOTIDE SEQUENCE [LARGE SCALE GENOMIC DNA]</scope>
    <source>
        <strain evidence="5">DSM 27989</strain>
    </source>
</reference>
<keyword evidence="4" id="KW-0645">Protease</keyword>
<reference evidence="3" key="5">
    <citation type="submission" date="2024-05" db="EMBL/GenBank/DDBJ databases">
        <authorList>
            <person name="Sun Q."/>
            <person name="Zhou Y."/>
        </authorList>
    </citation>
    <scope>NUCLEOTIDE SEQUENCE</scope>
    <source>
        <strain evidence="3">CGMCC 1.12707</strain>
    </source>
</reference>
<evidence type="ECO:0000256" key="1">
    <source>
        <dbReference type="SAM" id="SignalP"/>
    </source>
</evidence>
<dbReference type="OrthoDB" id="5480566at2"/>
<dbReference type="InterPro" id="IPR029045">
    <property type="entry name" value="ClpP/crotonase-like_dom_sf"/>
</dbReference>
<dbReference type="SMART" id="SM00245">
    <property type="entry name" value="TSPc"/>
    <property type="match status" value="1"/>
</dbReference>
<dbReference type="EMBL" id="BMFL01000006">
    <property type="protein sequence ID" value="GGE94935.1"/>
    <property type="molecule type" value="Genomic_DNA"/>
</dbReference>
<reference evidence="3" key="1">
    <citation type="journal article" date="2014" name="Int. J. Syst. Evol. Microbiol.">
        <title>Complete genome of a new Firmicutes species belonging to the dominant human colonic microbiota ('Ruminococcus bicirculans') reveals two chromosomes and a selective capacity to utilize plant glucans.</title>
        <authorList>
            <consortium name="NISC Comparative Sequencing Program"/>
            <person name="Wegmann U."/>
            <person name="Louis P."/>
            <person name="Goesmann A."/>
            <person name="Henrissat B."/>
            <person name="Duncan S.H."/>
            <person name="Flint H.J."/>
        </authorList>
    </citation>
    <scope>NUCLEOTIDE SEQUENCE</scope>
    <source>
        <strain evidence="3">CGMCC 1.12707</strain>
    </source>
</reference>
<dbReference type="PANTHER" id="PTHR32060">
    <property type="entry name" value="TAIL-SPECIFIC PROTEASE"/>
    <property type="match status" value="1"/>
</dbReference>
<dbReference type="PROSITE" id="PS51257">
    <property type="entry name" value="PROKAR_LIPOPROTEIN"/>
    <property type="match status" value="1"/>
</dbReference>
<dbReference type="Gene3D" id="3.30.750.44">
    <property type="match status" value="1"/>
</dbReference>
<dbReference type="EMBL" id="FRBH01000001">
    <property type="protein sequence ID" value="SHK52220.1"/>
    <property type="molecule type" value="Genomic_DNA"/>
</dbReference>
<feature type="signal peptide" evidence="1">
    <location>
        <begin position="1"/>
        <end position="23"/>
    </location>
</feature>
<keyword evidence="6" id="KW-1185">Reference proteome</keyword>
<dbReference type="AlphaFoldDB" id="A0A1M6T5K6"/>
<dbReference type="CDD" id="cd06567">
    <property type="entry name" value="Peptidase_S41"/>
    <property type="match status" value="1"/>
</dbReference>
<dbReference type="InterPro" id="IPR005151">
    <property type="entry name" value="Tail-specific_protease"/>
</dbReference>
<accession>A0A1M6T5K6</accession>
<dbReference type="RefSeq" id="WP_072929122.1">
    <property type="nucleotide sequence ID" value="NZ_BMFL01000006.1"/>
</dbReference>
<evidence type="ECO:0000259" key="2">
    <source>
        <dbReference type="SMART" id="SM00245"/>
    </source>
</evidence>
<proteinExistence type="predicted"/>
<organism evidence="4 5">
    <name type="scientific">Chishuiella changwenlii</name>
    <dbReference type="NCBI Taxonomy" id="1434701"/>
    <lineage>
        <taxon>Bacteria</taxon>
        <taxon>Pseudomonadati</taxon>
        <taxon>Bacteroidota</taxon>
        <taxon>Flavobacteriia</taxon>
        <taxon>Flavobacteriales</taxon>
        <taxon>Weeksellaceae</taxon>
        <taxon>Chishuiella</taxon>
    </lineage>
</organism>
<gene>
    <name evidence="3" type="ORF">GCM10010984_10620</name>
    <name evidence="4" type="ORF">SAMN05443634_101270</name>
</gene>
<reference evidence="6" key="4">
    <citation type="journal article" date="2019" name="Int. J. Syst. Evol. Microbiol.">
        <title>The Global Catalogue of Microorganisms (GCM) 10K type strain sequencing project: providing services to taxonomists for standard genome sequencing and annotation.</title>
        <authorList>
            <consortium name="The Broad Institute Genomics Platform"/>
            <consortium name="The Broad Institute Genome Sequencing Center for Infectious Disease"/>
            <person name="Wu L."/>
            <person name="Ma J."/>
        </authorList>
    </citation>
    <scope>NUCLEOTIDE SEQUENCE [LARGE SCALE GENOMIC DNA]</scope>
    <source>
        <strain evidence="6">CGMCC 1.12707</strain>
    </source>
</reference>
<keyword evidence="4" id="KW-0378">Hydrolase</keyword>